<dbReference type="Pfam" id="PF19313">
    <property type="entry name" value="DUF5916"/>
    <property type="match status" value="1"/>
</dbReference>
<comment type="caution">
    <text evidence="3">The sequence shown here is derived from an EMBL/GenBank/DDBJ whole genome shotgun (WGS) entry which is preliminary data.</text>
</comment>
<dbReference type="Gene3D" id="2.60.40.1190">
    <property type="match status" value="1"/>
</dbReference>
<feature type="domain" description="Carbohydrate-binding" evidence="1">
    <location>
        <begin position="45"/>
        <end position="197"/>
    </location>
</feature>
<dbReference type="EMBL" id="JAABOP010000001">
    <property type="protein sequence ID" value="NER09379.1"/>
    <property type="molecule type" value="Genomic_DNA"/>
</dbReference>
<dbReference type="InterPro" id="IPR045670">
    <property type="entry name" value="DUF5916"/>
</dbReference>
<protein>
    <submittedName>
        <fullName evidence="3">Hydrolase</fullName>
    </submittedName>
</protein>
<name>A0A6P0UBY2_9FLAO</name>
<evidence type="ECO:0000259" key="1">
    <source>
        <dbReference type="Pfam" id="PF06452"/>
    </source>
</evidence>
<dbReference type="GO" id="GO:0016052">
    <property type="term" value="P:carbohydrate catabolic process"/>
    <property type="evidence" value="ECO:0007669"/>
    <property type="project" value="InterPro"/>
</dbReference>
<evidence type="ECO:0000313" key="3">
    <source>
        <dbReference type="EMBL" id="NER09379.1"/>
    </source>
</evidence>
<evidence type="ECO:0000259" key="2">
    <source>
        <dbReference type="Pfam" id="PF19313"/>
    </source>
</evidence>
<dbReference type="InterPro" id="IPR010502">
    <property type="entry name" value="Carb-bd_dom_fam9"/>
</dbReference>
<dbReference type="CDD" id="cd09618">
    <property type="entry name" value="CBM9_like_2"/>
    <property type="match status" value="1"/>
</dbReference>
<sequence>MRHPFLIVCILTALCLKSFGQQRDSTIQKRQYTTRSIGESAPPKIDGDLEEGVWDLVEWTGDFIEFTPDTGTSPTEQTLMKILYDDKNLYVAFKCFQEDPKTIERRLGRRDTFPGDWVEINIDSYNDDRTAFSFTASSSSVKSDEFVSNNEEFDSSWNPIWFLGTKIVEDGWTAEIRIPLSQLRFSKAQDQIWGLQATRRYFNNEERSVWQPVDANPPGWVSEFGELQGLIGLIPQKQLEIQPYMLSQLDTYEAQEGNPFRDGSDSRFAGGLDAKIGITNDLTLDLTINPDFGQVDADPGAIALDGFEIFFQERRPFFVENKNVFDFGLGGGPDNLFFSRRIGRTPQGFTTENSALGEYADVPNFTTILGAAKFSGKTANGWSVGLLESVTAKEFAEIRLDNRPEILNGLPLMGTERREIVEPLTNYLVGRVQKDFNDRNSYVGGIFTATNRKLEENLDFLHKDAYSGGLDFRHNWKNRTYYVEGIVAFSKVFGDEEAISQTQRSITHLFQREDASHVSVDTTRTSLSGTGGRFEIGKSGGGNWRYNFGGYWKSPELELNDIGFLRQADDIRQYASLRRVFNQPTSWFRQANFQVELSSAFDFQGNYNRIQYELNGFINFTNNYLIDFGAAHKPRIFTNTFLRGGPRWRYNEENYWYAFLGTDLRKKLSVIAGTVNSQATQNNFSFYNYEFRLNYQPINALSISLSTEYSQSPNRTQYVSEQNFGGQSRYILGAIDQETLSTTLRINYNLNPNLSLQYYGQPFIFKADFSDFNYVVNSTAFDLEERVRWYGDDQIRFNNGIYEIDEDRNGVVDYSFGDPDFAFVQFRSNLVLRWEYIPGSEIFLVWSQGITGNGNVDDSFGAIINDQLLNQKANNTFLIKATYRFNL</sequence>
<accession>A0A6P0UBY2</accession>
<organism evidence="3 4">
    <name type="scientific">Muriicola jejuensis</name>
    <dbReference type="NCBI Taxonomy" id="504488"/>
    <lineage>
        <taxon>Bacteria</taxon>
        <taxon>Pseudomonadati</taxon>
        <taxon>Bacteroidota</taxon>
        <taxon>Flavobacteriia</taxon>
        <taxon>Flavobacteriales</taxon>
        <taxon>Flavobacteriaceae</taxon>
        <taxon>Muriicola</taxon>
    </lineage>
</organism>
<keyword evidence="3" id="KW-0378">Hydrolase</keyword>
<dbReference type="Pfam" id="PF06452">
    <property type="entry name" value="CBM9_1"/>
    <property type="match status" value="1"/>
</dbReference>
<dbReference type="SUPFAM" id="SSF49344">
    <property type="entry name" value="CBD9-like"/>
    <property type="match status" value="1"/>
</dbReference>
<dbReference type="GO" id="GO:0030246">
    <property type="term" value="F:carbohydrate binding"/>
    <property type="evidence" value="ECO:0007669"/>
    <property type="project" value="InterPro"/>
</dbReference>
<proteinExistence type="predicted"/>
<feature type="domain" description="DUF5916" evidence="2">
    <location>
        <begin position="238"/>
        <end position="883"/>
    </location>
</feature>
<dbReference type="Proteomes" id="UP000468443">
    <property type="component" value="Unassembled WGS sequence"/>
</dbReference>
<reference evidence="3 4" key="1">
    <citation type="submission" date="2020-01" db="EMBL/GenBank/DDBJ databases">
        <title>Muriicola jejuensis KCTC 22299.</title>
        <authorList>
            <person name="Wang G."/>
        </authorList>
    </citation>
    <scope>NUCLEOTIDE SEQUENCE [LARGE SCALE GENOMIC DNA]</scope>
    <source>
        <strain evidence="3 4">KCTC 22299</strain>
    </source>
</reference>
<keyword evidence="4" id="KW-1185">Reference proteome</keyword>
<evidence type="ECO:0000313" key="4">
    <source>
        <dbReference type="Proteomes" id="UP000468443"/>
    </source>
</evidence>
<dbReference type="AlphaFoldDB" id="A0A6P0UBY2"/>
<dbReference type="GO" id="GO:0004553">
    <property type="term" value="F:hydrolase activity, hydrolyzing O-glycosyl compounds"/>
    <property type="evidence" value="ECO:0007669"/>
    <property type="project" value="InterPro"/>
</dbReference>
<dbReference type="RefSeq" id="WP_163691435.1">
    <property type="nucleotide sequence ID" value="NZ_FXTW01000001.1"/>
</dbReference>
<gene>
    <name evidence="3" type="ORF">GWK09_02525</name>
</gene>